<feature type="compositionally biased region" description="Low complexity" evidence="1">
    <location>
        <begin position="9"/>
        <end position="20"/>
    </location>
</feature>
<name>A0A6L2KWF0_TANCI</name>
<dbReference type="AlphaFoldDB" id="A0A6L2KWF0"/>
<feature type="region of interest" description="Disordered" evidence="1">
    <location>
        <begin position="1"/>
        <end position="21"/>
    </location>
</feature>
<reference evidence="2" key="1">
    <citation type="journal article" date="2019" name="Sci. Rep.">
        <title>Draft genome of Tanacetum cinerariifolium, the natural source of mosquito coil.</title>
        <authorList>
            <person name="Yamashiro T."/>
            <person name="Shiraishi A."/>
            <person name="Satake H."/>
            <person name="Nakayama K."/>
        </authorList>
    </citation>
    <scope>NUCLEOTIDE SEQUENCE</scope>
</reference>
<feature type="region of interest" description="Disordered" evidence="1">
    <location>
        <begin position="47"/>
        <end position="95"/>
    </location>
</feature>
<proteinExistence type="predicted"/>
<gene>
    <name evidence="2" type="ORF">Tci_025961</name>
</gene>
<organism evidence="2">
    <name type="scientific">Tanacetum cinerariifolium</name>
    <name type="common">Dalmatian daisy</name>
    <name type="synonym">Chrysanthemum cinerariifolium</name>
    <dbReference type="NCBI Taxonomy" id="118510"/>
    <lineage>
        <taxon>Eukaryota</taxon>
        <taxon>Viridiplantae</taxon>
        <taxon>Streptophyta</taxon>
        <taxon>Embryophyta</taxon>
        <taxon>Tracheophyta</taxon>
        <taxon>Spermatophyta</taxon>
        <taxon>Magnoliopsida</taxon>
        <taxon>eudicotyledons</taxon>
        <taxon>Gunneridae</taxon>
        <taxon>Pentapetalae</taxon>
        <taxon>asterids</taxon>
        <taxon>campanulids</taxon>
        <taxon>Asterales</taxon>
        <taxon>Asteraceae</taxon>
        <taxon>Asteroideae</taxon>
        <taxon>Anthemideae</taxon>
        <taxon>Anthemidinae</taxon>
        <taxon>Tanacetum</taxon>
    </lineage>
</organism>
<accession>A0A6L2KWF0</accession>
<feature type="compositionally biased region" description="Acidic residues" evidence="1">
    <location>
        <begin position="59"/>
        <end position="95"/>
    </location>
</feature>
<dbReference type="EMBL" id="BKCJ010003258">
    <property type="protein sequence ID" value="GEU53983.1"/>
    <property type="molecule type" value="Genomic_DNA"/>
</dbReference>
<comment type="caution">
    <text evidence="2">The sequence shown here is derived from an EMBL/GenBank/DDBJ whole genome shotgun (WGS) entry which is preliminary data.</text>
</comment>
<evidence type="ECO:0000256" key="1">
    <source>
        <dbReference type="SAM" id="MobiDB-lite"/>
    </source>
</evidence>
<evidence type="ECO:0000313" key="2">
    <source>
        <dbReference type="EMBL" id="GEU53983.1"/>
    </source>
</evidence>
<evidence type="ECO:0008006" key="3">
    <source>
        <dbReference type="Google" id="ProtNLM"/>
    </source>
</evidence>
<protein>
    <recommendedName>
        <fullName evidence="3">Reverse transcriptase domain-containing protein</fullName>
    </recommendedName>
</protein>
<sequence length="221" mass="25286">MADLPPYYVAENPNNEPVNNIDEFTLHMNPQQEGNMNGWIEADVPLLGEMDEPLGAKVEDDEDEEEDPKEEPEEEEMEDEEMVNDEDDEGNEEDDAEVINPYEEADPHNRPPFTFDKETEFAPPVAQIDDADDVPIPLVIQFGGNFHIGESSAMRDLLAGNSEVYAPGLMWCDLKSVHMGVKRLIRENRFEISKMMKMIEGLSREFTELKIQKRKAKELSR</sequence>